<evidence type="ECO:0008006" key="3">
    <source>
        <dbReference type="Google" id="ProtNLM"/>
    </source>
</evidence>
<sequence length="96" mass="9872">MLDRMRARTPALFVSIALGATLLAATLLAGCPRELQPPPPGDAAACETLEDCNAGRSCGELALCVGGFCEESTTFAIPCPGDGVPIVIPEPEVETD</sequence>
<gene>
    <name evidence="1" type="ORF">DB32_005515</name>
</gene>
<name>A0A0F6YK18_9BACT</name>
<evidence type="ECO:0000313" key="2">
    <source>
        <dbReference type="Proteomes" id="UP000034883"/>
    </source>
</evidence>
<evidence type="ECO:0000313" key="1">
    <source>
        <dbReference type="EMBL" id="AKF08366.1"/>
    </source>
</evidence>
<accession>A0A0F6YK18</accession>
<proteinExistence type="predicted"/>
<dbReference type="STRING" id="927083.DB32_005515"/>
<reference evidence="1 2" key="1">
    <citation type="submission" date="2015-03" db="EMBL/GenBank/DDBJ databases">
        <title>Genome assembly of Sandaracinus amylolyticus DSM 53668.</title>
        <authorList>
            <person name="Sharma G."/>
            <person name="Subramanian S."/>
        </authorList>
    </citation>
    <scope>NUCLEOTIDE SEQUENCE [LARGE SCALE GENOMIC DNA]</scope>
    <source>
        <strain evidence="1 2">DSM 53668</strain>
    </source>
</reference>
<dbReference type="EMBL" id="CP011125">
    <property type="protein sequence ID" value="AKF08366.1"/>
    <property type="molecule type" value="Genomic_DNA"/>
</dbReference>
<dbReference type="KEGG" id="samy:DB32_005515"/>
<dbReference type="PROSITE" id="PS51257">
    <property type="entry name" value="PROKAR_LIPOPROTEIN"/>
    <property type="match status" value="1"/>
</dbReference>
<dbReference type="AlphaFoldDB" id="A0A0F6YK18"/>
<protein>
    <recommendedName>
        <fullName evidence="3">Lipoprotein</fullName>
    </recommendedName>
</protein>
<organism evidence="1 2">
    <name type="scientific">Sandaracinus amylolyticus</name>
    <dbReference type="NCBI Taxonomy" id="927083"/>
    <lineage>
        <taxon>Bacteria</taxon>
        <taxon>Pseudomonadati</taxon>
        <taxon>Myxococcota</taxon>
        <taxon>Polyangia</taxon>
        <taxon>Polyangiales</taxon>
        <taxon>Sandaracinaceae</taxon>
        <taxon>Sandaracinus</taxon>
    </lineage>
</organism>
<keyword evidence="2" id="KW-1185">Reference proteome</keyword>
<dbReference type="Proteomes" id="UP000034883">
    <property type="component" value="Chromosome"/>
</dbReference>